<dbReference type="InterPro" id="IPR045168">
    <property type="entry name" value="YTH_prot"/>
</dbReference>
<feature type="compositionally biased region" description="Low complexity" evidence="5">
    <location>
        <begin position="159"/>
        <end position="171"/>
    </location>
</feature>
<keyword evidence="2" id="KW-0963">Cytoplasm</keyword>
<comment type="function">
    <text evidence="4">Specifically recognizes and binds N6-methyladenosine (m6A)-containing RNAs, and regulates mRNA stability. M6A is a modification present at internal sites of mRNAs and some non-coding RNAs and plays a role in mRNA stability and processing.</text>
</comment>
<accession>A0A8T0P7G7</accession>
<evidence type="ECO:0000259" key="6">
    <source>
        <dbReference type="PROSITE" id="PS50882"/>
    </source>
</evidence>
<comment type="subcellular location">
    <subcellularLocation>
        <location evidence="1">Cytoplasm</location>
    </subcellularLocation>
</comment>
<dbReference type="PANTHER" id="PTHR12357:SF30">
    <property type="entry name" value="YTH DOMAIN-CONTAINING FAMILY PROTEIN"/>
    <property type="match status" value="1"/>
</dbReference>
<feature type="compositionally biased region" description="Polar residues" evidence="5">
    <location>
        <begin position="50"/>
        <end position="76"/>
    </location>
</feature>
<comment type="caution">
    <text evidence="7">The sequence shown here is derived from an EMBL/GenBank/DDBJ whole genome shotgun (WGS) entry which is preliminary data.</text>
</comment>
<dbReference type="GO" id="GO:0005737">
    <property type="term" value="C:cytoplasm"/>
    <property type="evidence" value="ECO:0007669"/>
    <property type="project" value="UniProtKB-SubCell"/>
</dbReference>
<gene>
    <name evidence="7" type="ORF">PVAP13_9KG596400</name>
</gene>
<dbReference type="CDD" id="cd21134">
    <property type="entry name" value="YTH"/>
    <property type="match status" value="1"/>
</dbReference>
<feature type="domain" description="YTH" evidence="6">
    <location>
        <begin position="249"/>
        <end position="386"/>
    </location>
</feature>
<dbReference type="Pfam" id="PF04146">
    <property type="entry name" value="YTH"/>
    <property type="match status" value="1"/>
</dbReference>
<feature type="region of interest" description="Disordered" evidence="5">
    <location>
        <begin position="131"/>
        <end position="202"/>
    </location>
</feature>
<evidence type="ECO:0000256" key="4">
    <source>
        <dbReference type="RuleBase" id="RU369095"/>
    </source>
</evidence>
<evidence type="ECO:0000313" key="7">
    <source>
        <dbReference type="EMBL" id="KAG2554634.1"/>
    </source>
</evidence>
<dbReference type="GO" id="GO:1990247">
    <property type="term" value="F:N6-methyladenosine-containing RNA reader activity"/>
    <property type="evidence" value="ECO:0007669"/>
    <property type="project" value="UniProtKB-UniRule"/>
</dbReference>
<feature type="compositionally biased region" description="Polar residues" evidence="5">
    <location>
        <begin position="21"/>
        <end position="33"/>
    </location>
</feature>
<name>A0A8T0P7G7_PANVG</name>
<comment type="similarity">
    <text evidence="4">Belongs to the YTHDF family.</text>
</comment>
<dbReference type="PANTHER" id="PTHR12357">
    <property type="entry name" value="YTH YT521-B HOMOLOGY DOMAIN-CONTAINING"/>
    <property type="match status" value="1"/>
</dbReference>
<sequence length="494" mass="54059">MFGAQHYQYPTAYFQPPTPVPSSTQGDLQSSVNPEKPAAKADTAKPTANGVPNGTAHSNSGTVPLASSHQNSSLTPDGTYRAPLLGGVPSAGYLDTTYGYDSTGAHFAWYDGSAYANGQQRTTTTNHMPSSTFNGNGSSARNQTKSSTTQQMGMQNRRPTTTTGSVTPTYPNRMYPSSRPYTHESQDGTIELNRGPRSGRFKNQKLYGHTVTIAVKGQSLPPGESKDDSAVPDRAQFNRDDFPVQYDAAKFFVIKSYSEDDIHKSIKYNVWASTTNGNKKLDAAYQDSQSKGSACPIFLFFSVNTSGQFVGVAEMTGAVDFEKTLEYWQQDKWNGSFSVKWHIVKDVPNNILKHIILENNENKPVTNSRDTQEIHLEQGLQMLKIFKEHVSKTSILDDFAFYESRQKLMQDKRVKQQQIQKQVWDSRAPISVTTGEQQQEVANGKPKPSVPNGVNGEVKAPMENGAAPAVSYAAKVAQTATEKPALANGVTKTG</sequence>
<dbReference type="EMBL" id="CM029053">
    <property type="protein sequence ID" value="KAG2554634.1"/>
    <property type="molecule type" value="Genomic_DNA"/>
</dbReference>
<organism evidence="7 8">
    <name type="scientific">Panicum virgatum</name>
    <name type="common">Blackwell switchgrass</name>
    <dbReference type="NCBI Taxonomy" id="38727"/>
    <lineage>
        <taxon>Eukaryota</taxon>
        <taxon>Viridiplantae</taxon>
        <taxon>Streptophyta</taxon>
        <taxon>Embryophyta</taxon>
        <taxon>Tracheophyta</taxon>
        <taxon>Spermatophyta</taxon>
        <taxon>Magnoliopsida</taxon>
        <taxon>Liliopsida</taxon>
        <taxon>Poales</taxon>
        <taxon>Poaceae</taxon>
        <taxon>PACMAD clade</taxon>
        <taxon>Panicoideae</taxon>
        <taxon>Panicodae</taxon>
        <taxon>Paniceae</taxon>
        <taxon>Panicinae</taxon>
        <taxon>Panicum</taxon>
        <taxon>Panicum sect. Hiantes</taxon>
    </lineage>
</organism>
<dbReference type="InterPro" id="IPR007275">
    <property type="entry name" value="YTH_domain"/>
</dbReference>
<keyword evidence="8" id="KW-1185">Reference proteome</keyword>
<dbReference type="AlphaFoldDB" id="A0A8T0P7G7"/>
<evidence type="ECO:0000256" key="1">
    <source>
        <dbReference type="ARBA" id="ARBA00004496"/>
    </source>
</evidence>
<reference evidence="7" key="1">
    <citation type="submission" date="2020-05" db="EMBL/GenBank/DDBJ databases">
        <title>WGS assembly of Panicum virgatum.</title>
        <authorList>
            <person name="Lovell J.T."/>
            <person name="Jenkins J."/>
            <person name="Shu S."/>
            <person name="Juenger T.E."/>
            <person name="Schmutz J."/>
        </authorList>
    </citation>
    <scope>NUCLEOTIDE SEQUENCE</scope>
    <source>
        <strain evidence="7">AP13</strain>
    </source>
</reference>
<dbReference type="PROSITE" id="PS50882">
    <property type="entry name" value="YTH"/>
    <property type="match status" value="1"/>
</dbReference>
<keyword evidence="3 4" id="KW-0694">RNA-binding</keyword>
<evidence type="ECO:0000313" key="8">
    <source>
        <dbReference type="Proteomes" id="UP000823388"/>
    </source>
</evidence>
<dbReference type="Proteomes" id="UP000823388">
    <property type="component" value="Chromosome 9K"/>
</dbReference>
<dbReference type="FunFam" id="3.10.590.10:FF:000001">
    <property type="entry name" value="YTH domain family 1, isoform CRA_a"/>
    <property type="match status" value="1"/>
</dbReference>
<feature type="compositionally biased region" description="Polar residues" evidence="5">
    <location>
        <begin position="131"/>
        <end position="158"/>
    </location>
</feature>
<dbReference type="GO" id="GO:0061157">
    <property type="term" value="P:mRNA destabilization"/>
    <property type="evidence" value="ECO:0007669"/>
    <property type="project" value="TreeGrafter"/>
</dbReference>
<protein>
    <recommendedName>
        <fullName evidence="4">YTH domain-containing family protein</fullName>
    </recommendedName>
</protein>
<feature type="region of interest" description="Disordered" evidence="5">
    <location>
        <begin position="434"/>
        <end position="461"/>
    </location>
</feature>
<evidence type="ECO:0000256" key="5">
    <source>
        <dbReference type="SAM" id="MobiDB-lite"/>
    </source>
</evidence>
<proteinExistence type="inferred from homology"/>
<dbReference type="GO" id="GO:0003729">
    <property type="term" value="F:mRNA binding"/>
    <property type="evidence" value="ECO:0007669"/>
    <property type="project" value="UniProtKB-UniRule"/>
</dbReference>
<evidence type="ECO:0000256" key="3">
    <source>
        <dbReference type="ARBA" id="ARBA00022884"/>
    </source>
</evidence>
<feature type="region of interest" description="Disordered" evidence="5">
    <location>
        <begin position="11"/>
        <end position="80"/>
    </location>
</feature>
<evidence type="ECO:0000256" key="2">
    <source>
        <dbReference type="ARBA" id="ARBA00022490"/>
    </source>
</evidence>
<dbReference type="Gene3D" id="3.10.590.10">
    <property type="entry name" value="ph1033 like domains"/>
    <property type="match status" value="1"/>
</dbReference>